<evidence type="ECO:0000313" key="2">
    <source>
        <dbReference type="Proteomes" id="UP000616151"/>
    </source>
</evidence>
<evidence type="ECO:0000313" key="1">
    <source>
        <dbReference type="EMBL" id="MBK1869069.1"/>
    </source>
</evidence>
<sequence>MTSLGIGLIGTGFMGKCHAMAWSHVRPVFGDVPEIRLETLCDIDPDVTQKRAAEYGFARAETDWRKLVDDKRIDIISITSPNNVHREMAVAFLEAGKHVWCEKPMALTLEEAEAMTVAATKAKGRTLLGYNYIKNPAVLHAKKLIDAKAIGDVVHFRGQVDEDYLASPDVPWSKRARIDLWGLGTLGDITCHLVSFAHLLIGDIASVSADMETVVKQRPVPGTSEMREVENEDIAHAIVRFKSGISGMLASSRAAWGRKNLIRFEVHGTKGMLTFDQERLNELQLYMSEGPEETRGFRTILTGPVHTPYGQFTPAPGHQLGFNELKVIEAKHLLDCIANGKECFVNFAEGLKIERVIHGMAQSARERKWVDVA</sequence>
<accession>A0ACC5R8R3</accession>
<proteinExistence type="predicted"/>
<dbReference type="Proteomes" id="UP000616151">
    <property type="component" value="Unassembled WGS sequence"/>
</dbReference>
<comment type="caution">
    <text evidence="1">The sequence shown here is derived from an EMBL/GenBank/DDBJ whole genome shotgun (WGS) entry which is preliminary data.</text>
</comment>
<organism evidence="1 2">
    <name type="scientific">Taklimakanibacter albus</name>
    <dbReference type="NCBI Taxonomy" id="2800327"/>
    <lineage>
        <taxon>Bacteria</taxon>
        <taxon>Pseudomonadati</taxon>
        <taxon>Pseudomonadota</taxon>
        <taxon>Alphaproteobacteria</taxon>
        <taxon>Hyphomicrobiales</taxon>
        <taxon>Aestuariivirgaceae</taxon>
        <taxon>Taklimakanibacter</taxon>
    </lineage>
</organism>
<name>A0ACC5R8R3_9HYPH</name>
<keyword evidence="2" id="KW-1185">Reference proteome</keyword>
<protein>
    <submittedName>
        <fullName evidence="1">Gfo/Idh/MocA family oxidoreductase</fullName>
    </submittedName>
</protein>
<gene>
    <name evidence="1" type="ORF">JHL16_22105</name>
</gene>
<dbReference type="EMBL" id="JAENHL010000007">
    <property type="protein sequence ID" value="MBK1869069.1"/>
    <property type="molecule type" value="Genomic_DNA"/>
</dbReference>
<reference evidence="1" key="1">
    <citation type="submission" date="2021-01" db="EMBL/GenBank/DDBJ databases">
        <authorList>
            <person name="Sun Q."/>
        </authorList>
    </citation>
    <scope>NUCLEOTIDE SEQUENCE</scope>
    <source>
        <strain evidence="1">YIM B02566</strain>
    </source>
</reference>